<evidence type="ECO:0000313" key="2">
    <source>
        <dbReference type="Proteomes" id="UP001177260"/>
    </source>
</evidence>
<reference evidence="1 2" key="1">
    <citation type="journal article" date="2023" name="ACS Omega">
        <title>Identification of the Neoaspergillic Acid Biosynthesis Gene Cluster by Establishing an In Vitro CRISPR-Ribonucleoprotein Genetic System in Aspergillus melleus.</title>
        <authorList>
            <person name="Yuan B."/>
            <person name="Grau M.F."/>
            <person name="Murata R.M."/>
            <person name="Torok T."/>
            <person name="Venkateswaran K."/>
            <person name="Stajich J.E."/>
            <person name="Wang C.C.C."/>
        </authorList>
    </citation>
    <scope>NUCLEOTIDE SEQUENCE [LARGE SCALE GENOMIC DNA]</scope>
    <source>
        <strain evidence="1 2">IMV 1140</strain>
    </source>
</reference>
<keyword evidence="2" id="KW-1185">Reference proteome</keyword>
<gene>
    <name evidence="1" type="ORF">N8T08_005301</name>
</gene>
<accession>A0ACC3BG08</accession>
<comment type="caution">
    <text evidence="1">The sequence shown here is derived from an EMBL/GenBank/DDBJ whole genome shotgun (WGS) entry which is preliminary data.</text>
</comment>
<protein>
    <submittedName>
        <fullName evidence="1">Uncharacterized protein</fullName>
    </submittedName>
</protein>
<proteinExistence type="predicted"/>
<name>A0ACC3BG08_9EURO</name>
<dbReference type="EMBL" id="JAOPJF010000003">
    <property type="protein sequence ID" value="KAK1149747.1"/>
    <property type="molecule type" value="Genomic_DNA"/>
</dbReference>
<sequence length="354" mass="37998">MKPAMDTSDARHEELLALERRRERNRIAQRRHRDNVRKRLRELELDSNTGATASGQRSRRTSRETHSKRGSRRSSQSPGTLELGLPDPQSDAPPQEITLHSMVLPDGTYPGSDGALASTYGSSSSPSSSVGRTSYSPSTDYLNCLEQSATDGTVTTTTTSGTQMPSTFDPFALSQQFDPVYGTCSEPGFQVCAEEGTVRLCDVDMQNLVPTILEAQAYGGLLPPMSSMVNAQTIPAVTGGPNTIHRTKFGGVPSASTPGHMPWTTPLHMAVARGNLSMVRLLLEHGADVNAVNSEGATALHAGVTSGHSVIVSELFKRGADPTLTDAAGWLPLHYAVDAGDEECLRVLLEIEKR</sequence>
<organism evidence="1 2">
    <name type="scientific">Aspergillus melleus</name>
    <dbReference type="NCBI Taxonomy" id="138277"/>
    <lineage>
        <taxon>Eukaryota</taxon>
        <taxon>Fungi</taxon>
        <taxon>Dikarya</taxon>
        <taxon>Ascomycota</taxon>
        <taxon>Pezizomycotina</taxon>
        <taxon>Eurotiomycetes</taxon>
        <taxon>Eurotiomycetidae</taxon>
        <taxon>Eurotiales</taxon>
        <taxon>Aspergillaceae</taxon>
        <taxon>Aspergillus</taxon>
        <taxon>Aspergillus subgen. Circumdati</taxon>
    </lineage>
</organism>
<evidence type="ECO:0000313" key="1">
    <source>
        <dbReference type="EMBL" id="KAK1149747.1"/>
    </source>
</evidence>
<dbReference type="Proteomes" id="UP001177260">
    <property type="component" value="Unassembled WGS sequence"/>
</dbReference>